<dbReference type="EMBL" id="JANVFS010000007">
    <property type="protein sequence ID" value="KAJ4489688.1"/>
    <property type="molecule type" value="Genomic_DNA"/>
</dbReference>
<keyword evidence="7" id="KW-0746">Sphingolipid metabolism</keyword>
<proteinExistence type="predicted"/>
<dbReference type="AlphaFoldDB" id="A0A9W9AUI4"/>
<evidence type="ECO:0000256" key="9">
    <source>
        <dbReference type="SAM" id="Phobius"/>
    </source>
</evidence>
<dbReference type="Gene3D" id="3.10.120.10">
    <property type="entry name" value="Cytochrome b5-like heme/steroid binding domain"/>
    <property type="match status" value="1"/>
</dbReference>
<keyword evidence="9" id="KW-1133">Transmembrane helix</keyword>
<keyword evidence="8" id="KW-0408">Iron</keyword>
<dbReference type="PIRSF" id="PIRSF015921">
    <property type="entry name" value="FA_sphinglp_des"/>
    <property type="match status" value="1"/>
</dbReference>
<keyword evidence="9" id="KW-0472">Membrane</keyword>
<reference evidence="11" key="1">
    <citation type="submission" date="2022-08" db="EMBL/GenBank/DDBJ databases">
        <authorList>
            <consortium name="DOE Joint Genome Institute"/>
            <person name="Min B."/>
            <person name="Riley R."/>
            <person name="Sierra-Patev S."/>
            <person name="Naranjo-Ortiz M."/>
            <person name="Looney B."/>
            <person name="Konkel Z."/>
            <person name="Slot J.C."/>
            <person name="Sakamoto Y."/>
            <person name="Steenwyk J.L."/>
            <person name="Rokas A."/>
            <person name="Carro J."/>
            <person name="Camarero S."/>
            <person name="Ferreira P."/>
            <person name="Molpeceres G."/>
            <person name="Ruiz-Duenas F.J."/>
            <person name="Serrano A."/>
            <person name="Henrissat B."/>
            <person name="Drula E."/>
            <person name="Hughes K.W."/>
            <person name="Mata J.L."/>
            <person name="Ishikawa N.K."/>
            <person name="Vargas-Isla R."/>
            <person name="Ushijima S."/>
            <person name="Smith C.A."/>
            <person name="Ahrendt S."/>
            <person name="Andreopoulos W."/>
            <person name="He G."/>
            <person name="Labutti K."/>
            <person name="Lipzen A."/>
            <person name="Ng V."/>
            <person name="Sandor L."/>
            <person name="Barry K."/>
            <person name="Martinez A.T."/>
            <person name="Xiao Y."/>
            <person name="Gibbons J.G."/>
            <person name="Terashima K."/>
            <person name="Hibbett D.S."/>
            <person name="Grigoriev I.V."/>
        </authorList>
    </citation>
    <scope>NUCLEOTIDE SEQUENCE</scope>
    <source>
        <strain evidence="11">Sp2 HRB7682 ss15</strain>
    </source>
</reference>
<dbReference type="EC" id="1.14.19.18" evidence="3"/>
<dbReference type="InterPro" id="IPR012171">
    <property type="entry name" value="Fatty_acid_desaturase"/>
</dbReference>
<evidence type="ECO:0000256" key="2">
    <source>
        <dbReference type="ARBA" id="ARBA00004991"/>
    </source>
</evidence>
<feature type="transmembrane region" description="Helical" evidence="9">
    <location>
        <begin position="330"/>
        <end position="349"/>
    </location>
</feature>
<dbReference type="PROSITE" id="PS00191">
    <property type="entry name" value="CYTOCHROME_B5_1"/>
    <property type="match status" value="1"/>
</dbReference>
<gene>
    <name evidence="11" type="ORF">C8J55DRAFT_557585</name>
</gene>
<evidence type="ECO:0000259" key="10">
    <source>
        <dbReference type="PROSITE" id="PS50255"/>
    </source>
</evidence>
<dbReference type="GO" id="GO:0016020">
    <property type="term" value="C:membrane"/>
    <property type="evidence" value="ECO:0007669"/>
    <property type="project" value="TreeGrafter"/>
</dbReference>
<comment type="pathway">
    <text evidence="2">Sphingolipid metabolism.</text>
</comment>
<evidence type="ECO:0000256" key="3">
    <source>
        <dbReference type="ARBA" id="ARBA00012019"/>
    </source>
</evidence>
<dbReference type="SMART" id="SM01117">
    <property type="entry name" value="Cyt-b5"/>
    <property type="match status" value="1"/>
</dbReference>
<organism evidence="11 12">
    <name type="scientific">Lentinula lateritia</name>
    <dbReference type="NCBI Taxonomy" id="40482"/>
    <lineage>
        <taxon>Eukaryota</taxon>
        <taxon>Fungi</taxon>
        <taxon>Dikarya</taxon>
        <taxon>Basidiomycota</taxon>
        <taxon>Agaricomycotina</taxon>
        <taxon>Agaricomycetes</taxon>
        <taxon>Agaricomycetidae</taxon>
        <taxon>Agaricales</taxon>
        <taxon>Marasmiineae</taxon>
        <taxon>Omphalotaceae</taxon>
        <taxon>Lentinula</taxon>
    </lineage>
</organism>
<evidence type="ECO:0000256" key="5">
    <source>
        <dbReference type="ARBA" id="ARBA00022617"/>
    </source>
</evidence>
<keyword evidence="7" id="KW-0443">Lipid metabolism</keyword>
<dbReference type="GO" id="GO:0016717">
    <property type="term" value="F:oxidoreductase activity, acting on paired donors, with oxidation of a pair of donors resulting in the reduction of molecular oxygen to two molecules of water"/>
    <property type="evidence" value="ECO:0007669"/>
    <property type="project" value="TreeGrafter"/>
</dbReference>
<dbReference type="CDD" id="cd03506">
    <property type="entry name" value="Delta6-FADS-like"/>
    <property type="match status" value="1"/>
</dbReference>
<evidence type="ECO:0000313" key="12">
    <source>
        <dbReference type="Proteomes" id="UP001150238"/>
    </source>
</evidence>
<evidence type="ECO:0000256" key="8">
    <source>
        <dbReference type="ARBA" id="ARBA00023004"/>
    </source>
</evidence>
<reference evidence="11" key="2">
    <citation type="journal article" date="2023" name="Proc. Natl. Acad. Sci. U.S.A.">
        <title>A global phylogenomic analysis of the shiitake genus Lentinula.</title>
        <authorList>
            <person name="Sierra-Patev S."/>
            <person name="Min B."/>
            <person name="Naranjo-Ortiz M."/>
            <person name="Looney B."/>
            <person name="Konkel Z."/>
            <person name="Slot J.C."/>
            <person name="Sakamoto Y."/>
            <person name="Steenwyk J.L."/>
            <person name="Rokas A."/>
            <person name="Carro J."/>
            <person name="Camarero S."/>
            <person name="Ferreira P."/>
            <person name="Molpeceres G."/>
            <person name="Ruiz-Duenas F.J."/>
            <person name="Serrano A."/>
            <person name="Henrissat B."/>
            <person name="Drula E."/>
            <person name="Hughes K.W."/>
            <person name="Mata J.L."/>
            <person name="Ishikawa N.K."/>
            <person name="Vargas-Isla R."/>
            <person name="Ushijima S."/>
            <person name="Smith C.A."/>
            <person name="Donoghue J."/>
            <person name="Ahrendt S."/>
            <person name="Andreopoulos W."/>
            <person name="He G."/>
            <person name="LaButti K."/>
            <person name="Lipzen A."/>
            <person name="Ng V."/>
            <person name="Riley R."/>
            <person name="Sandor L."/>
            <person name="Barry K."/>
            <person name="Martinez A.T."/>
            <person name="Xiao Y."/>
            <person name="Gibbons J.G."/>
            <person name="Terashima K."/>
            <person name="Grigoriev I.V."/>
            <person name="Hibbett D."/>
        </authorList>
    </citation>
    <scope>NUCLEOTIDE SEQUENCE</scope>
    <source>
        <strain evidence="11">Sp2 HRB7682 ss15</strain>
    </source>
</reference>
<name>A0A9W9AUI4_9AGAR</name>
<dbReference type="Proteomes" id="UP001150238">
    <property type="component" value="Unassembled WGS sequence"/>
</dbReference>
<comment type="pathway">
    <text evidence="1">Lipid metabolism; sphingolipid metabolism.</text>
</comment>
<dbReference type="InterPro" id="IPR005804">
    <property type="entry name" value="FA_desaturase_dom"/>
</dbReference>
<keyword evidence="5" id="KW-0349">Heme</keyword>
<dbReference type="InterPro" id="IPR018506">
    <property type="entry name" value="Cyt_B5_heme-BS"/>
</dbReference>
<evidence type="ECO:0000256" key="4">
    <source>
        <dbReference type="ARBA" id="ARBA00016939"/>
    </source>
</evidence>
<dbReference type="GO" id="GO:0006665">
    <property type="term" value="P:sphingolipid metabolic process"/>
    <property type="evidence" value="ECO:0007669"/>
    <property type="project" value="UniProtKB-KW"/>
</dbReference>
<feature type="transmembrane region" description="Helical" evidence="9">
    <location>
        <begin position="256"/>
        <end position="278"/>
    </location>
</feature>
<feature type="transmembrane region" description="Helical" evidence="9">
    <location>
        <begin position="303"/>
        <end position="323"/>
    </location>
</feature>
<dbReference type="GO" id="GO:0042759">
    <property type="term" value="P:long-chain fatty acid biosynthetic process"/>
    <property type="evidence" value="ECO:0007669"/>
    <property type="project" value="UniProtKB-ARBA"/>
</dbReference>
<dbReference type="PROSITE" id="PS50255">
    <property type="entry name" value="CYTOCHROME_B5_2"/>
    <property type="match status" value="1"/>
</dbReference>
<feature type="transmembrane region" description="Helical" evidence="9">
    <location>
        <begin position="163"/>
        <end position="181"/>
    </location>
</feature>
<dbReference type="PANTHER" id="PTHR19353:SF19">
    <property type="entry name" value="DELTA(5) FATTY ACID DESATURASE C-RELATED"/>
    <property type="match status" value="1"/>
</dbReference>
<dbReference type="Pfam" id="PF00173">
    <property type="entry name" value="Cyt-b5"/>
    <property type="match status" value="1"/>
</dbReference>
<evidence type="ECO:0000256" key="1">
    <source>
        <dbReference type="ARBA" id="ARBA00004760"/>
    </source>
</evidence>
<evidence type="ECO:0000256" key="7">
    <source>
        <dbReference type="ARBA" id="ARBA00022919"/>
    </source>
</evidence>
<dbReference type="GO" id="GO:0046872">
    <property type="term" value="F:metal ion binding"/>
    <property type="evidence" value="ECO:0007669"/>
    <property type="project" value="UniProtKB-KW"/>
</dbReference>
<dbReference type="InterPro" id="IPR001199">
    <property type="entry name" value="Cyt_B5-like_heme/steroid-bd"/>
</dbReference>
<feature type="domain" description="Cytochrome b5 heme-binding" evidence="10">
    <location>
        <begin position="23"/>
        <end position="98"/>
    </location>
</feature>
<dbReference type="Pfam" id="PF00487">
    <property type="entry name" value="FA_desaturase"/>
    <property type="match status" value="1"/>
</dbReference>
<dbReference type="GO" id="GO:0006636">
    <property type="term" value="P:unsaturated fatty acid biosynthetic process"/>
    <property type="evidence" value="ECO:0007669"/>
    <property type="project" value="UniProtKB-ARBA"/>
</dbReference>
<dbReference type="SUPFAM" id="SSF55856">
    <property type="entry name" value="Cytochrome b5-like heme/steroid binding domain"/>
    <property type="match status" value="1"/>
</dbReference>
<comment type="caution">
    <text evidence="11">The sequence shown here is derived from an EMBL/GenBank/DDBJ whole genome shotgun (WGS) entry which is preliminary data.</text>
</comment>
<dbReference type="GO" id="GO:0020037">
    <property type="term" value="F:heme binding"/>
    <property type="evidence" value="ECO:0007669"/>
    <property type="project" value="InterPro"/>
</dbReference>
<dbReference type="InterPro" id="IPR036400">
    <property type="entry name" value="Cyt_B5-like_heme/steroid_sf"/>
</dbReference>
<accession>A0A9W9AUI4</accession>
<keyword evidence="6" id="KW-0479">Metal-binding</keyword>
<sequence>MTSICSMHVHYSDIKLTAPDFTSNIVTLEELRTACEYNKVWVSVDRVVYDLTEFMDKHPGGWEFIYMAAGKDISQVFKSYHGQAQHQVLLKYQIGILSGQDVPSFPPEDEFSLTLKERVNNYFRSTKIDQRSSPFAYVRYFLNTIALLVFYALQWTTFLHGAWMFYIMAIAYGAALAQYSLSAMHDGSHGAVSYSPAFWRLLAMGHDFLNGCSSTLWAYQHVMSHHIFTNVEGFDSDIDTSDMEFYRIKESQKYSAIYRFQSMYSPVLYFFLGISIRIGDMCNYYRGRRGPLKVNPFTASQNLIFWGGKLFFLVTRIAFPLYLGATLLRVTTAFLLTDFTFSIIVTMIFQATHLVDSVAFPQVNPETGNIDVDWARLQVETAQDFSHDKPFMTFFSGSLNYQVAHHLFPSIAQEHLPAVAKIVRQTATEFSVKYEIKEGLWAAIGGHIGLLKMLGTPPTSSH</sequence>
<evidence type="ECO:0000256" key="6">
    <source>
        <dbReference type="ARBA" id="ARBA00022723"/>
    </source>
</evidence>
<dbReference type="PRINTS" id="PR00363">
    <property type="entry name" value="CYTOCHROMEB5"/>
</dbReference>
<protein>
    <recommendedName>
        <fullName evidence="4">Delta 8-(E)-sphingolipid desaturase</fullName>
        <ecNumber evidence="3">1.14.19.18</ecNumber>
    </recommendedName>
</protein>
<feature type="transmembrane region" description="Helical" evidence="9">
    <location>
        <begin position="137"/>
        <end position="157"/>
    </location>
</feature>
<keyword evidence="9" id="KW-0812">Transmembrane</keyword>
<dbReference type="PANTHER" id="PTHR19353">
    <property type="entry name" value="FATTY ACID DESATURASE 2"/>
    <property type="match status" value="1"/>
</dbReference>
<evidence type="ECO:0000313" key="11">
    <source>
        <dbReference type="EMBL" id="KAJ4489688.1"/>
    </source>
</evidence>